<evidence type="ECO:0000313" key="1">
    <source>
        <dbReference type="EMBL" id="ORC86808.1"/>
    </source>
</evidence>
<dbReference type="PANTHER" id="PTHR14374">
    <property type="entry name" value="FOIE GRAS"/>
    <property type="match status" value="1"/>
</dbReference>
<dbReference type="EMBL" id="NBCO01000025">
    <property type="protein sequence ID" value="ORC86808.1"/>
    <property type="molecule type" value="Genomic_DNA"/>
</dbReference>
<dbReference type="PANTHER" id="PTHR14374:SF0">
    <property type="entry name" value="TRAFFICKING PROTEIN PARTICLE COMPLEX SUBUNIT 11"/>
    <property type="match status" value="1"/>
</dbReference>
<dbReference type="Proteomes" id="UP000192257">
    <property type="component" value="Unassembled WGS sequence"/>
</dbReference>
<dbReference type="VEuPathDB" id="TriTrypDB:TM35_000251040"/>
<gene>
    <name evidence="1" type="ORF">TM35_000251040</name>
</gene>
<dbReference type="RefSeq" id="XP_028880874.1">
    <property type="nucleotide sequence ID" value="XM_029027695.1"/>
</dbReference>
<accession>A0A1X0NQK5</accession>
<proteinExistence type="predicted"/>
<dbReference type="STRING" id="67003.A0A1X0NQK5"/>
<evidence type="ECO:0000313" key="2">
    <source>
        <dbReference type="Proteomes" id="UP000192257"/>
    </source>
</evidence>
<protein>
    <recommendedName>
        <fullName evidence="3">Trafficking protein particle complex subunit 11 domain-containing protein</fullName>
    </recommendedName>
</protein>
<organism evidence="1 2">
    <name type="scientific">Trypanosoma theileri</name>
    <dbReference type="NCBI Taxonomy" id="67003"/>
    <lineage>
        <taxon>Eukaryota</taxon>
        <taxon>Discoba</taxon>
        <taxon>Euglenozoa</taxon>
        <taxon>Kinetoplastea</taxon>
        <taxon>Metakinetoplastina</taxon>
        <taxon>Trypanosomatida</taxon>
        <taxon>Trypanosomatidae</taxon>
        <taxon>Trypanosoma</taxon>
    </lineage>
</organism>
<reference evidence="1 2" key="1">
    <citation type="submission" date="2017-03" db="EMBL/GenBank/DDBJ databases">
        <title>An alternative strategy for trypanosome survival in the mammalian bloodstream revealed through genome and transcriptome analysis of the ubiquitous bovine parasite Trypanosoma (Megatrypanum) theileri.</title>
        <authorList>
            <person name="Kelly S."/>
            <person name="Ivens A."/>
            <person name="Mott A."/>
            <person name="O'Neill E."/>
            <person name="Emms D."/>
            <person name="Macleod O."/>
            <person name="Voorheis P."/>
            <person name="Matthews J."/>
            <person name="Matthews K."/>
            <person name="Carrington M."/>
        </authorList>
    </citation>
    <scope>NUCLEOTIDE SEQUENCE [LARGE SCALE GENOMIC DNA]</scope>
    <source>
        <strain evidence="1">Edinburgh</strain>
    </source>
</reference>
<dbReference type="AlphaFoldDB" id="A0A1X0NQK5"/>
<comment type="caution">
    <text evidence="1">The sequence shown here is derived from an EMBL/GenBank/DDBJ whole genome shotgun (WGS) entry which is preliminary data.</text>
</comment>
<evidence type="ECO:0008006" key="3">
    <source>
        <dbReference type="Google" id="ProtNLM"/>
    </source>
</evidence>
<keyword evidence="2" id="KW-1185">Reference proteome</keyword>
<sequence>MEYLSHLYKEEPYRDYIDNDPPFSLAVVGKKNLPIAESLSRFSESGTRFRVNYFTDIKTLFPQKVKVGLTGDVLGIFKSKWCSKHLQSKCSCLMFCLDWDELGETSLDEVWLSNICNQLREYMNYSRSKVIIALVTSKEVNSNVNSIVQIEKLQYDVKVFLGSEFKYVLPLFENGMEVNSAEKLFRMALELSTKYHKDEVSRIKNSRLDRSYITVRRKFKIAWHYLVLKDVKTAKRYFEDAYRSLRDISPFCPTMESRICGTILIYHIIRAASAESLISFDDPYYRLCENHILWLGQAIGSSSSEDKPVARFLKLLLLGECYDWITKYTVNITDNVKKDLMISSLGAFEDALNMNCSSSHLTDVVSVPFFLGSECCLDSHSCIFYSAQSTEILSERVQELLNRIGTMEKPSLEALFLLARANIWFRKVEEVIFFLNRLREFTMGTYQECEVFHGLLMEVYRSLDGKPSKKNRDEVMFSFVSLSFGPGEGNTQGRYLRTFLDMAKTNSWTDINLYYPKKGHYAPFTCLCSFSEYYHDCSSRAKLNLEIFTASVESIIVESLSVTISRFCDDEKKASNTILVSKEKFQVSLKTSCSFLVEIHLDEPGFYHCANVKGRVNCNGVILNVEWGLNNSVTLQKIPRELEIVGEVLGPSRHRPWIYVVKPVCLLEFDVPNNITAIEGEEVNVNIVVRAAKNLEGNGSLVLPYIPNLYEFTGDIILEKRSIFRDSQTDYPAFVLDKLPAISQSSPLRLSVVYKFLRAGKYMAPIFFNYKSANYSDREILKRIEVNVFYPFTPTFTLLKVLPWNITPMKVDVVFGSENTLSIPESSSKYVQHEVSILLPPRDGINEIATIPHNNKSIMLYNGVKEKREKSLDIIFSRGEEIVVEISMTCQALRGLKVLSLDVVTAYDVLLISQAVGQLPCCVEYLDILTVTAKVRVLRLGKYSLGFIRIVLASEDGIQRTMSDLPLPEVGVESTPFSLTLRSPSVAILGSPFLLSFDIVNKTESSQSCELIIEKDEAFFVMGGRTQWSFCIGPNSVKSSEIILQPLRVGSLKLPSAFVKHLSSPGSGLTFVCQSDSQRVCVLPS</sequence>
<dbReference type="OrthoDB" id="6278596at2759"/>
<name>A0A1X0NQK5_9TRYP</name>
<dbReference type="GeneID" id="39987475"/>